<organism evidence="1">
    <name type="scientific">Deinococcus sp. VB142</name>
    <dbReference type="NCBI Taxonomy" id="3112952"/>
    <lineage>
        <taxon>Bacteria</taxon>
        <taxon>Thermotogati</taxon>
        <taxon>Deinococcota</taxon>
        <taxon>Deinococci</taxon>
        <taxon>Deinococcales</taxon>
        <taxon>Deinococcaceae</taxon>
        <taxon>Deinococcus</taxon>
    </lineage>
</organism>
<dbReference type="RefSeq" id="WP_339096191.1">
    <property type="nucleotide sequence ID" value="NZ_CP149782.1"/>
</dbReference>
<reference evidence="1" key="1">
    <citation type="submission" date="2024-03" db="EMBL/GenBank/DDBJ databases">
        <title>Deinococcus weizhi sp. nov., isolated from human skin.</title>
        <authorList>
            <person name="Wei Z."/>
            <person name="Tian F."/>
            <person name="Yang C."/>
            <person name="Xin L.T."/>
            <person name="Wen Z.J."/>
            <person name="Lan K.C."/>
            <person name="Yu L."/>
            <person name="Zhe W."/>
            <person name="Dan F.D."/>
            <person name="Jun W."/>
            <person name="Rui Z."/>
            <person name="Yong X.J."/>
            <person name="Ting Y."/>
            <person name="Wei X."/>
            <person name="Xu Z.G."/>
            <person name="Xin Z."/>
            <person name="Dong F.G."/>
            <person name="Ni X.M."/>
            <person name="Zheng M.G."/>
            <person name="Chun Y."/>
            <person name="Qian W.X."/>
        </authorList>
    </citation>
    <scope>NUCLEOTIDE SEQUENCE</scope>
    <source>
        <strain evidence="1">VB142</strain>
    </source>
</reference>
<evidence type="ECO:0000313" key="1">
    <source>
        <dbReference type="EMBL" id="WYF45019.1"/>
    </source>
</evidence>
<sequence>MTTAVALRERVEAVLLPFLGTYTLPSGDSVPALWLGDPPEGTTVSGLECLISPNPRRDTVEAFQYLGAPLAYPIRLVNNAAEADALDIAVNVLAAHFWPFWDDPVLLQATADIPEQTTLSLLYDPTQFSPEETP</sequence>
<protein>
    <submittedName>
        <fullName evidence="1">Uncharacterized protein</fullName>
    </submittedName>
</protein>
<accession>A0AAU6Q3T3</accession>
<dbReference type="AlphaFoldDB" id="A0AAU6Q3T3"/>
<gene>
    <name evidence="1" type="ORF">WDJ50_02560</name>
</gene>
<proteinExistence type="predicted"/>
<name>A0AAU6Q3T3_9DEIO</name>
<dbReference type="EMBL" id="CP149782">
    <property type="protein sequence ID" value="WYF45019.1"/>
    <property type="molecule type" value="Genomic_DNA"/>
</dbReference>